<evidence type="ECO:0000313" key="2">
    <source>
        <dbReference type="Proteomes" id="UP001482620"/>
    </source>
</evidence>
<keyword evidence="2" id="KW-1185">Reference proteome</keyword>
<accession>A0ABV0T342</accession>
<evidence type="ECO:0000313" key="1">
    <source>
        <dbReference type="EMBL" id="MEQ2227298.1"/>
    </source>
</evidence>
<name>A0ABV0T342_9TELE</name>
<proteinExistence type="predicted"/>
<sequence>MVHCLPFSSQLSLTGLDTEDFRKLSVGQLMFLDLFRQVVHVGDSPPSGRARSGVSNVTACQPGFPHIIFEQETLLKYYAFDRNLFRFGLCSWLFYFSSQLR</sequence>
<gene>
    <name evidence="1" type="ORF">ILYODFUR_036271</name>
</gene>
<comment type="caution">
    <text evidence="1">The sequence shown here is derived from an EMBL/GenBank/DDBJ whole genome shotgun (WGS) entry which is preliminary data.</text>
</comment>
<dbReference type="EMBL" id="JAHRIQ010018867">
    <property type="protein sequence ID" value="MEQ2227298.1"/>
    <property type="molecule type" value="Genomic_DNA"/>
</dbReference>
<dbReference type="Proteomes" id="UP001482620">
    <property type="component" value="Unassembled WGS sequence"/>
</dbReference>
<reference evidence="1 2" key="1">
    <citation type="submission" date="2021-06" db="EMBL/GenBank/DDBJ databases">
        <authorList>
            <person name="Palmer J.M."/>
        </authorList>
    </citation>
    <scope>NUCLEOTIDE SEQUENCE [LARGE SCALE GENOMIC DNA]</scope>
    <source>
        <strain evidence="2">if_2019</strain>
        <tissue evidence="1">Muscle</tissue>
    </source>
</reference>
<organism evidence="1 2">
    <name type="scientific">Ilyodon furcidens</name>
    <name type="common">goldbreast splitfin</name>
    <dbReference type="NCBI Taxonomy" id="33524"/>
    <lineage>
        <taxon>Eukaryota</taxon>
        <taxon>Metazoa</taxon>
        <taxon>Chordata</taxon>
        <taxon>Craniata</taxon>
        <taxon>Vertebrata</taxon>
        <taxon>Euteleostomi</taxon>
        <taxon>Actinopterygii</taxon>
        <taxon>Neopterygii</taxon>
        <taxon>Teleostei</taxon>
        <taxon>Neoteleostei</taxon>
        <taxon>Acanthomorphata</taxon>
        <taxon>Ovalentaria</taxon>
        <taxon>Atherinomorphae</taxon>
        <taxon>Cyprinodontiformes</taxon>
        <taxon>Goodeidae</taxon>
        <taxon>Ilyodon</taxon>
    </lineage>
</organism>
<protein>
    <submittedName>
        <fullName evidence="1">Uncharacterized protein</fullName>
    </submittedName>
</protein>